<feature type="compositionally biased region" description="Polar residues" evidence="2">
    <location>
        <begin position="606"/>
        <end position="617"/>
    </location>
</feature>
<sequence length="617" mass="71815">MENHPEKLQEMLLEAYKLIKEKDQDLGWAAQIGQDLLTKNENLEKELKILTQKLNETSEKKKLESKVDGDNTLDFNGLEKALEQNQHKRLESLTELEISSLESSLESLQKENNELKEEISKLNENKKEIEKNLIKSTQDFELIKDEVQKFQRMAEQLEEEKKNLLKEKIDLNKILKEKKNSTDEATEALARIVQEMEEKLFTMERENDELNKFKHNFEYDLNDSKKKCIELENILEEYRDYRMKYEQSQGIIVEMEGDLEILRNYTESLKAMLAVFEPNKDGKSDVGGKSLLGEVEDRRMELEGENEILAKNNARLKHNNMLSLNERSKMKLHIQTLTLQQAQSSFNYSGLKPLQAALSQAESEKKQLLDNIKELDTKLVQLTLSSHQNFNNIHEFSRDEVIECLRIKLEQVSGEATSLRKELRTALMLKLSETEKLRNAESVLRLESENLELSKRQINQLKFQIEEEKNKNKYQSVELKANKQTSTEDLLNTNCLKKIVTSTTIRKMSEELKNSSKATPNAGTSTSNALLNRVKNENEKIKLKVEKKPELPLSEEEKKTTNKENLITENEEKGKYLKIKEKKTLEKKNNELNNLEENNSTTLTLDRNNMNENCNQQ</sequence>
<dbReference type="AlphaFoldDB" id="A0AAD5TX84"/>
<reference evidence="3" key="1">
    <citation type="submission" date="2020-05" db="EMBL/GenBank/DDBJ databases">
        <title>Phylogenomic resolution of chytrid fungi.</title>
        <authorList>
            <person name="Stajich J.E."/>
            <person name="Amses K."/>
            <person name="Simmons R."/>
            <person name="Seto K."/>
            <person name="Myers J."/>
            <person name="Bonds A."/>
            <person name="Quandt C.A."/>
            <person name="Barry K."/>
            <person name="Liu P."/>
            <person name="Grigoriev I."/>
            <person name="Longcore J.E."/>
            <person name="James T.Y."/>
        </authorList>
    </citation>
    <scope>NUCLEOTIDE SEQUENCE</scope>
    <source>
        <strain evidence="3">JEL0476</strain>
    </source>
</reference>
<evidence type="ECO:0000313" key="4">
    <source>
        <dbReference type="Proteomes" id="UP001211065"/>
    </source>
</evidence>
<proteinExistence type="predicted"/>
<feature type="region of interest" description="Disordered" evidence="2">
    <location>
        <begin position="593"/>
        <end position="617"/>
    </location>
</feature>
<keyword evidence="1" id="KW-0175">Coiled coil</keyword>
<feature type="compositionally biased region" description="Low complexity" evidence="2">
    <location>
        <begin position="593"/>
        <end position="605"/>
    </location>
</feature>
<comment type="caution">
    <text evidence="3">The sequence shown here is derived from an EMBL/GenBank/DDBJ whole genome shotgun (WGS) entry which is preliminary data.</text>
</comment>
<feature type="coiled-coil region" evidence="1">
    <location>
        <begin position="292"/>
        <end position="319"/>
    </location>
</feature>
<dbReference type="Proteomes" id="UP001211065">
    <property type="component" value="Unassembled WGS sequence"/>
</dbReference>
<feature type="coiled-coil region" evidence="1">
    <location>
        <begin position="33"/>
        <end position="60"/>
    </location>
</feature>
<organism evidence="3 4">
    <name type="scientific">Clydaea vesicula</name>
    <dbReference type="NCBI Taxonomy" id="447962"/>
    <lineage>
        <taxon>Eukaryota</taxon>
        <taxon>Fungi</taxon>
        <taxon>Fungi incertae sedis</taxon>
        <taxon>Chytridiomycota</taxon>
        <taxon>Chytridiomycota incertae sedis</taxon>
        <taxon>Chytridiomycetes</taxon>
        <taxon>Lobulomycetales</taxon>
        <taxon>Lobulomycetaceae</taxon>
        <taxon>Clydaea</taxon>
    </lineage>
</organism>
<evidence type="ECO:0000256" key="1">
    <source>
        <dbReference type="SAM" id="Coils"/>
    </source>
</evidence>
<evidence type="ECO:0000256" key="2">
    <source>
        <dbReference type="SAM" id="MobiDB-lite"/>
    </source>
</evidence>
<protein>
    <submittedName>
        <fullName evidence="3">Uncharacterized protein</fullName>
    </submittedName>
</protein>
<feature type="compositionally biased region" description="Polar residues" evidence="2">
    <location>
        <begin position="515"/>
        <end position="530"/>
    </location>
</feature>
<dbReference type="SUPFAM" id="SSF90257">
    <property type="entry name" value="Myosin rod fragments"/>
    <property type="match status" value="1"/>
</dbReference>
<name>A0AAD5TX84_9FUNG</name>
<accession>A0AAD5TX84</accession>
<evidence type="ECO:0000313" key="3">
    <source>
        <dbReference type="EMBL" id="KAJ3213567.1"/>
    </source>
</evidence>
<gene>
    <name evidence="3" type="ORF">HK099_007286</name>
</gene>
<keyword evidence="4" id="KW-1185">Reference proteome</keyword>
<feature type="region of interest" description="Disordered" evidence="2">
    <location>
        <begin position="511"/>
        <end position="533"/>
    </location>
</feature>
<feature type="coiled-coil region" evidence="1">
    <location>
        <begin position="351"/>
        <end position="422"/>
    </location>
</feature>
<dbReference type="EMBL" id="JADGJW010000697">
    <property type="protein sequence ID" value="KAJ3213567.1"/>
    <property type="molecule type" value="Genomic_DNA"/>
</dbReference>
<feature type="coiled-coil region" evidence="1">
    <location>
        <begin position="91"/>
        <end position="241"/>
    </location>
</feature>